<sequence>MGEPFEPTRTSIATGRGNIFRPSYALGIPRYFFDSRLPANKRSEVQPANPPVVLYSPEEDKVSFMKRSAALGRSRFRPGKRSMITMEELEDMGTPVTFVLSAPLKRSMAVGRFGFRPGKRSIATGRAGFRPGKRSSSEGELDIGNWEDESY</sequence>
<name>A0A915DP59_9BILA</name>
<dbReference type="WBParaSite" id="jg21442">
    <property type="protein sequence ID" value="jg21442"/>
    <property type="gene ID" value="jg21442"/>
</dbReference>
<evidence type="ECO:0000256" key="1">
    <source>
        <dbReference type="SAM" id="MobiDB-lite"/>
    </source>
</evidence>
<evidence type="ECO:0000313" key="3">
    <source>
        <dbReference type="WBParaSite" id="jg21442"/>
    </source>
</evidence>
<feature type="compositionally biased region" description="Acidic residues" evidence="1">
    <location>
        <begin position="139"/>
        <end position="151"/>
    </location>
</feature>
<organism evidence="2 3">
    <name type="scientific">Ditylenchus dipsaci</name>
    <dbReference type="NCBI Taxonomy" id="166011"/>
    <lineage>
        <taxon>Eukaryota</taxon>
        <taxon>Metazoa</taxon>
        <taxon>Ecdysozoa</taxon>
        <taxon>Nematoda</taxon>
        <taxon>Chromadorea</taxon>
        <taxon>Rhabditida</taxon>
        <taxon>Tylenchina</taxon>
        <taxon>Tylenchomorpha</taxon>
        <taxon>Sphaerularioidea</taxon>
        <taxon>Anguinidae</taxon>
        <taxon>Anguininae</taxon>
        <taxon>Ditylenchus</taxon>
    </lineage>
</organism>
<proteinExistence type="predicted"/>
<reference evidence="3" key="1">
    <citation type="submission" date="2022-11" db="UniProtKB">
        <authorList>
            <consortium name="WormBaseParasite"/>
        </authorList>
    </citation>
    <scope>IDENTIFICATION</scope>
</reference>
<protein>
    <submittedName>
        <fullName evidence="3">Uncharacterized protein</fullName>
    </submittedName>
</protein>
<accession>A0A915DP59</accession>
<dbReference type="Proteomes" id="UP000887574">
    <property type="component" value="Unplaced"/>
</dbReference>
<dbReference type="AlphaFoldDB" id="A0A915DP59"/>
<feature type="region of interest" description="Disordered" evidence="1">
    <location>
        <begin position="118"/>
        <end position="151"/>
    </location>
</feature>
<keyword evidence="2" id="KW-1185">Reference proteome</keyword>
<evidence type="ECO:0000313" key="2">
    <source>
        <dbReference type="Proteomes" id="UP000887574"/>
    </source>
</evidence>